<dbReference type="InterPro" id="IPR001874">
    <property type="entry name" value="DHquinase_II"/>
</dbReference>
<keyword evidence="9" id="KW-0028">Amino-acid biosynthesis</keyword>
<sequence length="150" mass="16242">MTRTVFILNGPNLNLLGRREPATYGAETLDDIAGRCRRRADALGLEVDFRQTNAEGTLVDWIHEAGDKAFAAILNAGAYTHTSVAIHDAIRAVALPVIEVHLSNIHNRESFRHVSYIAPVARGIICGLGPVGYELALEALAGQQDNRATD</sequence>
<evidence type="ECO:0000256" key="11">
    <source>
        <dbReference type="PIRSR" id="PIRSR001399-2"/>
    </source>
</evidence>
<dbReference type="GO" id="GO:0008652">
    <property type="term" value="P:amino acid biosynthetic process"/>
    <property type="evidence" value="ECO:0007669"/>
    <property type="project" value="UniProtKB-KW"/>
</dbReference>
<dbReference type="PROSITE" id="PS01029">
    <property type="entry name" value="DEHYDROQUINASE_II"/>
    <property type="match status" value="1"/>
</dbReference>
<accession>A0A7S8HDW5</accession>
<dbReference type="HAMAP" id="MF_00169">
    <property type="entry name" value="AroQ"/>
    <property type="match status" value="1"/>
</dbReference>
<dbReference type="NCBIfam" id="TIGR01088">
    <property type="entry name" value="aroQ"/>
    <property type="match status" value="1"/>
</dbReference>
<keyword evidence="14" id="KW-1185">Reference proteome</keyword>
<dbReference type="EC" id="4.2.1.10" evidence="6 9"/>
<evidence type="ECO:0000256" key="9">
    <source>
        <dbReference type="HAMAP-Rule" id="MF_00169"/>
    </source>
</evidence>
<keyword evidence="8 9" id="KW-0456">Lyase</keyword>
<evidence type="ECO:0000313" key="14">
    <source>
        <dbReference type="Proteomes" id="UP000593594"/>
    </source>
</evidence>
<feature type="binding site" evidence="9 11">
    <location>
        <position position="81"/>
    </location>
    <ligand>
        <name>substrate</name>
    </ligand>
</feature>
<evidence type="ECO:0000256" key="2">
    <source>
        <dbReference type="ARBA" id="ARBA00003924"/>
    </source>
</evidence>
<comment type="similarity">
    <text evidence="4 9">Belongs to the type-II 3-dehydroquinase family.</text>
</comment>
<dbReference type="SUPFAM" id="SSF52304">
    <property type="entry name" value="Type II 3-dehydroquinate dehydratase"/>
    <property type="match status" value="1"/>
</dbReference>
<feature type="binding site" evidence="9 11">
    <location>
        <position position="112"/>
    </location>
    <ligand>
        <name>substrate</name>
    </ligand>
</feature>
<feature type="binding site" evidence="9 11">
    <location>
        <position position="88"/>
    </location>
    <ligand>
        <name>substrate</name>
    </ligand>
</feature>
<dbReference type="NCBIfam" id="NF003805">
    <property type="entry name" value="PRK05395.1-2"/>
    <property type="match status" value="1"/>
</dbReference>
<dbReference type="EMBL" id="CP058214">
    <property type="protein sequence ID" value="QPC44743.1"/>
    <property type="molecule type" value="Genomic_DNA"/>
</dbReference>
<evidence type="ECO:0000256" key="8">
    <source>
        <dbReference type="ARBA" id="ARBA00023239"/>
    </source>
</evidence>
<feature type="active site" description="Proton acceptor" evidence="9 10">
    <location>
        <position position="24"/>
    </location>
</feature>
<comment type="catalytic activity">
    <reaction evidence="1 9">
        <text>3-dehydroquinate = 3-dehydroshikimate + H2O</text>
        <dbReference type="Rhea" id="RHEA:21096"/>
        <dbReference type="ChEBI" id="CHEBI:15377"/>
        <dbReference type="ChEBI" id="CHEBI:16630"/>
        <dbReference type="ChEBI" id="CHEBI:32364"/>
        <dbReference type="EC" id="4.2.1.10"/>
    </reaction>
</comment>
<name>A0A7S8HDW5_9HYPH</name>
<comment type="subunit">
    <text evidence="5 9">Homododecamer.</text>
</comment>
<dbReference type="GO" id="GO:0003855">
    <property type="term" value="F:3-dehydroquinate dehydratase activity"/>
    <property type="evidence" value="ECO:0007669"/>
    <property type="project" value="UniProtKB-UniRule"/>
</dbReference>
<evidence type="ECO:0000256" key="4">
    <source>
        <dbReference type="ARBA" id="ARBA00011037"/>
    </source>
</evidence>
<evidence type="ECO:0000256" key="3">
    <source>
        <dbReference type="ARBA" id="ARBA00004902"/>
    </source>
</evidence>
<feature type="binding site" evidence="9 11">
    <location>
        <position position="75"/>
    </location>
    <ligand>
        <name>substrate</name>
    </ligand>
</feature>
<dbReference type="NCBIfam" id="NF003806">
    <property type="entry name" value="PRK05395.1-3"/>
    <property type="match status" value="1"/>
</dbReference>
<reference evidence="13 14" key="1">
    <citation type="submission" date="2020-06" db="EMBL/GenBank/DDBJ databases">
        <title>Genome sequence of 2 isolates from Red Sea Mangroves.</title>
        <authorList>
            <person name="Sefrji F."/>
            <person name="Michoud G."/>
            <person name="Merlino G."/>
            <person name="Daffonchio D."/>
        </authorList>
    </citation>
    <scope>NUCLEOTIDE SEQUENCE [LARGE SCALE GENOMIC DNA]</scope>
    <source>
        <strain evidence="13 14">R1DC25</strain>
    </source>
</reference>
<dbReference type="PANTHER" id="PTHR21272:SF3">
    <property type="entry name" value="CATABOLIC 3-DEHYDROQUINASE"/>
    <property type="match status" value="1"/>
</dbReference>
<dbReference type="PANTHER" id="PTHR21272">
    <property type="entry name" value="CATABOLIC 3-DEHYDROQUINASE"/>
    <property type="match status" value="1"/>
</dbReference>
<dbReference type="NCBIfam" id="NF003807">
    <property type="entry name" value="PRK05395.1-4"/>
    <property type="match status" value="1"/>
</dbReference>
<keyword evidence="7 9" id="KW-0057">Aromatic amino acid biosynthesis</keyword>
<dbReference type="InterPro" id="IPR018509">
    <property type="entry name" value="DHquinase_II_CS"/>
</dbReference>
<dbReference type="GO" id="GO:0009073">
    <property type="term" value="P:aromatic amino acid family biosynthetic process"/>
    <property type="evidence" value="ECO:0007669"/>
    <property type="project" value="UniProtKB-KW"/>
</dbReference>
<dbReference type="Proteomes" id="UP000593594">
    <property type="component" value="Chromosome"/>
</dbReference>
<evidence type="ECO:0000313" key="13">
    <source>
        <dbReference type="EMBL" id="QPC44743.1"/>
    </source>
</evidence>
<gene>
    <name evidence="9 13" type="primary">aroQ</name>
    <name evidence="13" type="ORF">HW532_19790</name>
</gene>
<dbReference type="UniPathway" id="UPA00053">
    <property type="reaction ID" value="UER00086"/>
</dbReference>
<proteinExistence type="inferred from homology"/>
<dbReference type="GO" id="GO:0009423">
    <property type="term" value="P:chorismate biosynthetic process"/>
    <property type="evidence" value="ECO:0007669"/>
    <property type="project" value="UniProtKB-UniRule"/>
</dbReference>
<feature type="active site" description="Proton donor" evidence="9 10">
    <location>
        <position position="101"/>
    </location>
</feature>
<organism evidence="13 14">
    <name type="scientific">Kaustia mangrovi</name>
    <dbReference type="NCBI Taxonomy" id="2593653"/>
    <lineage>
        <taxon>Bacteria</taxon>
        <taxon>Pseudomonadati</taxon>
        <taxon>Pseudomonadota</taxon>
        <taxon>Alphaproteobacteria</taxon>
        <taxon>Hyphomicrobiales</taxon>
        <taxon>Parvibaculaceae</taxon>
        <taxon>Kaustia</taxon>
    </lineage>
</organism>
<comment type="pathway">
    <text evidence="3 9">Metabolic intermediate biosynthesis; chorismate biosynthesis; chorismate from D-erythrose 4-phosphate and phosphoenolpyruvate: step 3/7.</text>
</comment>
<dbReference type="InterPro" id="IPR036441">
    <property type="entry name" value="DHquinase_II_sf"/>
</dbReference>
<dbReference type="CDD" id="cd00466">
    <property type="entry name" value="DHQase_II"/>
    <property type="match status" value="1"/>
</dbReference>
<dbReference type="Gene3D" id="3.40.50.9100">
    <property type="entry name" value="Dehydroquinase, class II"/>
    <property type="match status" value="1"/>
</dbReference>
<feature type="site" description="Transition state stabilizer" evidence="9 12">
    <location>
        <position position="19"/>
    </location>
</feature>
<dbReference type="KEGG" id="kmn:HW532_19790"/>
<evidence type="ECO:0000256" key="6">
    <source>
        <dbReference type="ARBA" id="ARBA00012060"/>
    </source>
</evidence>
<dbReference type="Pfam" id="PF01220">
    <property type="entry name" value="DHquinase_II"/>
    <property type="match status" value="1"/>
</dbReference>
<evidence type="ECO:0000256" key="7">
    <source>
        <dbReference type="ARBA" id="ARBA00023141"/>
    </source>
</evidence>
<feature type="binding site" evidence="9 11">
    <location>
        <begin position="102"/>
        <end position="103"/>
    </location>
    <ligand>
        <name>substrate</name>
    </ligand>
</feature>
<protein>
    <recommendedName>
        <fullName evidence="6 9">3-dehydroquinate dehydratase</fullName>
        <shortName evidence="9">3-dehydroquinase</shortName>
        <ecNumber evidence="6 9">4.2.1.10</ecNumber>
    </recommendedName>
    <alternativeName>
        <fullName evidence="9">Type II DHQase</fullName>
    </alternativeName>
</protein>
<evidence type="ECO:0000256" key="1">
    <source>
        <dbReference type="ARBA" id="ARBA00001864"/>
    </source>
</evidence>
<comment type="function">
    <text evidence="2 9">Catalyzes a trans-dehydration via an enolate intermediate.</text>
</comment>
<evidence type="ECO:0000256" key="12">
    <source>
        <dbReference type="PIRSR" id="PIRSR001399-3"/>
    </source>
</evidence>
<dbReference type="GO" id="GO:0019631">
    <property type="term" value="P:quinate catabolic process"/>
    <property type="evidence" value="ECO:0007669"/>
    <property type="project" value="TreeGrafter"/>
</dbReference>
<dbReference type="RefSeq" id="WP_213162112.1">
    <property type="nucleotide sequence ID" value="NZ_CP058214.1"/>
</dbReference>
<dbReference type="AlphaFoldDB" id="A0A7S8HDW5"/>
<dbReference type="PIRSF" id="PIRSF001399">
    <property type="entry name" value="DHquinase_II"/>
    <property type="match status" value="1"/>
</dbReference>
<evidence type="ECO:0000256" key="5">
    <source>
        <dbReference type="ARBA" id="ARBA00011193"/>
    </source>
</evidence>
<evidence type="ECO:0000256" key="10">
    <source>
        <dbReference type="PIRSR" id="PIRSR001399-1"/>
    </source>
</evidence>